<accession>A0AAU9N6B3</accession>
<evidence type="ECO:0000313" key="2">
    <source>
        <dbReference type="EMBL" id="CAH1435459.1"/>
    </source>
</evidence>
<dbReference type="Proteomes" id="UP001157418">
    <property type="component" value="Unassembled WGS sequence"/>
</dbReference>
<dbReference type="PANTHER" id="PTHR48057">
    <property type="entry name" value="LEUCINE-RICH REPEAT SERINE/THREONINE-PROTEIN KINASE 1"/>
    <property type="match status" value="1"/>
</dbReference>
<proteinExistence type="predicted"/>
<reference evidence="2 3" key="1">
    <citation type="submission" date="2022-01" db="EMBL/GenBank/DDBJ databases">
        <authorList>
            <person name="Xiong W."/>
            <person name="Schranz E."/>
        </authorList>
    </citation>
    <scope>NUCLEOTIDE SEQUENCE [LARGE SCALE GENOMIC DNA]</scope>
</reference>
<name>A0AAU9N6B3_9ASTR</name>
<organism evidence="2 3">
    <name type="scientific">Lactuca virosa</name>
    <dbReference type="NCBI Taxonomy" id="75947"/>
    <lineage>
        <taxon>Eukaryota</taxon>
        <taxon>Viridiplantae</taxon>
        <taxon>Streptophyta</taxon>
        <taxon>Embryophyta</taxon>
        <taxon>Tracheophyta</taxon>
        <taxon>Spermatophyta</taxon>
        <taxon>Magnoliopsida</taxon>
        <taxon>eudicotyledons</taxon>
        <taxon>Gunneridae</taxon>
        <taxon>Pentapetalae</taxon>
        <taxon>asterids</taxon>
        <taxon>campanulids</taxon>
        <taxon>Asterales</taxon>
        <taxon>Asteraceae</taxon>
        <taxon>Cichorioideae</taxon>
        <taxon>Cichorieae</taxon>
        <taxon>Lactucinae</taxon>
        <taxon>Lactuca</taxon>
    </lineage>
</organism>
<evidence type="ECO:0008006" key="4">
    <source>
        <dbReference type="Google" id="ProtNLM"/>
    </source>
</evidence>
<dbReference type="InterPro" id="IPR032675">
    <property type="entry name" value="LRR_dom_sf"/>
</dbReference>
<keyword evidence="1" id="KW-0472">Membrane</keyword>
<comment type="caution">
    <text evidence="2">The sequence shown here is derived from an EMBL/GenBank/DDBJ whole genome shotgun (WGS) entry which is preliminary data.</text>
</comment>
<feature type="transmembrane region" description="Helical" evidence="1">
    <location>
        <begin position="7"/>
        <end position="26"/>
    </location>
</feature>
<dbReference type="SUPFAM" id="SSF52058">
    <property type="entry name" value="L domain-like"/>
    <property type="match status" value="1"/>
</dbReference>
<dbReference type="AlphaFoldDB" id="A0AAU9N6B3"/>
<dbReference type="PANTHER" id="PTHR48057:SF7">
    <property type="entry name" value="LEUCINE-RICH REPEAT SERINE_THREONINE-PROTEIN KINASE 1"/>
    <property type="match status" value="1"/>
</dbReference>
<evidence type="ECO:0000256" key="1">
    <source>
        <dbReference type="SAM" id="Phobius"/>
    </source>
</evidence>
<gene>
    <name evidence="2" type="ORF">LVIROSA_LOCUS21901</name>
</gene>
<keyword evidence="1" id="KW-0812">Transmembrane</keyword>
<dbReference type="EMBL" id="CAKMRJ010004445">
    <property type="protein sequence ID" value="CAH1435459.1"/>
    <property type="molecule type" value="Genomic_DNA"/>
</dbReference>
<dbReference type="PROSITE" id="PS51450">
    <property type="entry name" value="LRR"/>
    <property type="match status" value="1"/>
</dbReference>
<dbReference type="Pfam" id="PF00560">
    <property type="entry name" value="LRR_1"/>
    <property type="match status" value="1"/>
</dbReference>
<evidence type="ECO:0000313" key="3">
    <source>
        <dbReference type="Proteomes" id="UP001157418"/>
    </source>
</evidence>
<protein>
    <recommendedName>
        <fullName evidence="4">Leucine-rich repeat-containing N-terminal plant-type domain-containing protein</fullName>
    </recommendedName>
</protein>
<dbReference type="Gene3D" id="3.80.10.10">
    <property type="entry name" value="Ribonuclease Inhibitor"/>
    <property type="match status" value="1"/>
</dbReference>
<dbReference type="InterPro" id="IPR001611">
    <property type="entry name" value="Leu-rich_rpt"/>
</dbReference>
<sequence length="144" mass="16236">MRKTSSIISIPVHTLAMLMMLSFMLASQCPTDIQGLYYCYCGWNHFTCNNASVVEIDIFRRDESVLKNLLFSSFPSLERLEISKSNLEGNSLHQIGLLKNLTYISVSWNYNTGDTLPVSFTNLTRLEYLDLSGNNLSGNLPSLL</sequence>
<keyword evidence="1" id="KW-1133">Transmembrane helix</keyword>
<dbReference type="InterPro" id="IPR052595">
    <property type="entry name" value="LRRC69/RLP"/>
</dbReference>
<keyword evidence="3" id="KW-1185">Reference proteome</keyword>